<dbReference type="InterPro" id="IPR000914">
    <property type="entry name" value="SBP_5_dom"/>
</dbReference>
<dbReference type="Proteomes" id="UP000032233">
    <property type="component" value="Unassembled WGS sequence"/>
</dbReference>
<dbReference type="Gene3D" id="3.90.76.10">
    <property type="entry name" value="Dipeptide-binding Protein, Domain 1"/>
    <property type="match status" value="1"/>
</dbReference>
<name>A0A0D2JZD3_9BACT</name>
<dbReference type="AlphaFoldDB" id="A0A0D2JZD3"/>
<keyword evidence="7" id="KW-1185">Reference proteome</keyword>
<keyword evidence="3" id="KW-0813">Transport</keyword>
<accession>A0A0D2JZD3</accession>
<dbReference type="Gene3D" id="3.10.105.10">
    <property type="entry name" value="Dipeptide-binding Protein, Domain 3"/>
    <property type="match status" value="1"/>
</dbReference>
<gene>
    <name evidence="6" type="ORF">X474_07060</name>
</gene>
<dbReference type="GO" id="GO:0030288">
    <property type="term" value="C:outer membrane-bounded periplasmic space"/>
    <property type="evidence" value="ECO:0007669"/>
    <property type="project" value="UniProtKB-ARBA"/>
</dbReference>
<protein>
    <recommendedName>
        <fullName evidence="5">Solute-binding protein family 5 domain-containing protein</fullName>
    </recommendedName>
</protein>
<comment type="subcellular location">
    <subcellularLocation>
        <location evidence="1">Cell envelope</location>
    </subcellularLocation>
</comment>
<feature type="domain" description="Solute-binding protein family 5" evidence="5">
    <location>
        <begin position="84"/>
        <end position="431"/>
    </location>
</feature>
<dbReference type="InParanoid" id="A0A0D2JZD3"/>
<dbReference type="InterPro" id="IPR039424">
    <property type="entry name" value="SBP_5"/>
</dbReference>
<evidence type="ECO:0000256" key="3">
    <source>
        <dbReference type="ARBA" id="ARBA00022448"/>
    </source>
</evidence>
<evidence type="ECO:0000259" key="5">
    <source>
        <dbReference type="Pfam" id="PF00496"/>
    </source>
</evidence>
<comment type="similarity">
    <text evidence="2">Belongs to the bacterial solute-binding protein 5 family.</text>
</comment>
<dbReference type="GO" id="GO:0015833">
    <property type="term" value="P:peptide transport"/>
    <property type="evidence" value="ECO:0007669"/>
    <property type="project" value="TreeGrafter"/>
</dbReference>
<evidence type="ECO:0000256" key="1">
    <source>
        <dbReference type="ARBA" id="ARBA00004196"/>
    </source>
</evidence>
<keyword evidence="4" id="KW-0732">Signal</keyword>
<reference evidence="6 7" key="1">
    <citation type="submission" date="2013-11" db="EMBL/GenBank/DDBJ databases">
        <title>Metagenomic analysis of a methanogenic consortium involved in long chain n-alkane degradation.</title>
        <authorList>
            <person name="Davidova I.A."/>
            <person name="Callaghan A.V."/>
            <person name="Wawrik B."/>
            <person name="Pruitt S."/>
            <person name="Marks C."/>
            <person name="Duncan K.E."/>
            <person name="Suflita J.M."/>
        </authorList>
    </citation>
    <scope>NUCLEOTIDE SEQUENCE [LARGE SCALE GENOMIC DNA]</scope>
    <source>
        <strain evidence="6 7">SPR</strain>
    </source>
</reference>
<proteinExistence type="inferred from homology"/>
<dbReference type="GO" id="GO:1904680">
    <property type="term" value="F:peptide transmembrane transporter activity"/>
    <property type="evidence" value="ECO:0007669"/>
    <property type="project" value="TreeGrafter"/>
</dbReference>
<dbReference type="STRING" id="1429043.X474_07060"/>
<dbReference type="RefSeq" id="WP_044347532.1">
    <property type="nucleotide sequence ID" value="NZ_AZAC01000008.1"/>
</dbReference>
<evidence type="ECO:0000256" key="2">
    <source>
        <dbReference type="ARBA" id="ARBA00005695"/>
    </source>
</evidence>
<sequence length="510" mass="57552">MFGDSEVFALPKKLLLHKWFACLFIALVLVPGSFVPAKAQKEAPLLTIGVGRDFYDGPDSRSFLHGSTNTWEGLTYLDENLRAVPWLAESWQARDNQKTWIFKLRPKVFFHDKTPLSAADVKKSLERIWKNPKYDPTGNYRQVSDILAPDDHTLIVRTKEPCPNLPNLLAYYSSPILKTGTYDSKGRISRLIATGPFKVANIKPGQRVELEAFEDYWGKKPVYQRVVFKSVIDAQTRLMALMAGEVDAVADVGAILPEQAGELKAAPGINLKQKQVATTHYLLFNCGKKPFSKGECRHWLAGLLNRKELVEILAQGTGYVAQSPFTPLAADWVFKKINPQEGKKLKPAVKRPLVILLHGGTLQRWPYLSMAQVLQQRLSQEGVKSKIKVLEAGGYYRALNKGGFDLALQPNTLMTGDPDFFYTYYFASNGARNTGLKDPLTDGLLARARIETDFKKRQSLYEQIEERFNKLLPLLPLYHEISLYGHGPKVALFEMDHNFRPCLSMARPRP</sequence>
<evidence type="ECO:0000313" key="7">
    <source>
        <dbReference type="Proteomes" id="UP000032233"/>
    </source>
</evidence>
<dbReference type="PANTHER" id="PTHR30290:SF10">
    <property type="entry name" value="PERIPLASMIC OLIGOPEPTIDE-BINDING PROTEIN-RELATED"/>
    <property type="match status" value="1"/>
</dbReference>
<dbReference type="SUPFAM" id="SSF53850">
    <property type="entry name" value="Periplasmic binding protein-like II"/>
    <property type="match status" value="1"/>
</dbReference>
<dbReference type="Gene3D" id="3.40.190.10">
    <property type="entry name" value="Periplasmic binding protein-like II"/>
    <property type="match status" value="1"/>
</dbReference>
<dbReference type="Pfam" id="PF00496">
    <property type="entry name" value="SBP_bac_5"/>
    <property type="match status" value="1"/>
</dbReference>
<evidence type="ECO:0000313" key="6">
    <source>
        <dbReference type="EMBL" id="KIX14900.1"/>
    </source>
</evidence>
<dbReference type="PANTHER" id="PTHR30290">
    <property type="entry name" value="PERIPLASMIC BINDING COMPONENT OF ABC TRANSPORTER"/>
    <property type="match status" value="1"/>
</dbReference>
<dbReference type="InterPro" id="IPR030678">
    <property type="entry name" value="Peptide/Ni-bd"/>
</dbReference>
<organism evidence="6 7">
    <name type="scientific">Dethiosulfatarculus sandiegensis</name>
    <dbReference type="NCBI Taxonomy" id="1429043"/>
    <lineage>
        <taxon>Bacteria</taxon>
        <taxon>Pseudomonadati</taxon>
        <taxon>Thermodesulfobacteriota</taxon>
        <taxon>Desulfarculia</taxon>
        <taxon>Desulfarculales</taxon>
        <taxon>Desulfarculaceae</taxon>
        <taxon>Dethiosulfatarculus</taxon>
    </lineage>
</organism>
<dbReference type="EMBL" id="AZAC01000008">
    <property type="protein sequence ID" value="KIX14900.1"/>
    <property type="molecule type" value="Genomic_DNA"/>
</dbReference>
<comment type="caution">
    <text evidence="6">The sequence shown here is derived from an EMBL/GenBank/DDBJ whole genome shotgun (WGS) entry which is preliminary data.</text>
</comment>
<dbReference type="PIRSF" id="PIRSF002741">
    <property type="entry name" value="MppA"/>
    <property type="match status" value="1"/>
</dbReference>
<dbReference type="GO" id="GO:0043190">
    <property type="term" value="C:ATP-binding cassette (ABC) transporter complex"/>
    <property type="evidence" value="ECO:0007669"/>
    <property type="project" value="InterPro"/>
</dbReference>
<evidence type="ECO:0000256" key="4">
    <source>
        <dbReference type="ARBA" id="ARBA00022729"/>
    </source>
</evidence>